<keyword evidence="10" id="KW-0067">ATP-binding</keyword>
<evidence type="ECO:0000256" key="8">
    <source>
        <dbReference type="ARBA" id="ARBA00022741"/>
    </source>
</evidence>
<evidence type="ECO:0000256" key="9">
    <source>
        <dbReference type="ARBA" id="ARBA00022777"/>
    </source>
</evidence>
<evidence type="ECO:0000256" key="12">
    <source>
        <dbReference type="ARBA" id="ARBA00023012"/>
    </source>
</evidence>
<evidence type="ECO:0000256" key="10">
    <source>
        <dbReference type="ARBA" id="ARBA00022840"/>
    </source>
</evidence>
<comment type="catalytic activity">
    <reaction evidence="1">
        <text>ATP + protein L-histidine = ADP + protein N-phospho-L-histidine.</text>
        <dbReference type="EC" id="2.7.13.3"/>
    </reaction>
</comment>
<dbReference type="SUPFAM" id="SSF47384">
    <property type="entry name" value="Homodimeric domain of signal transducing histidine kinase"/>
    <property type="match status" value="1"/>
</dbReference>
<proteinExistence type="predicted"/>
<keyword evidence="6" id="KW-0808">Transferase</keyword>
<keyword evidence="11 14" id="KW-1133">Transmembrane helix</keyword>
<keyword evidence="12" id="KW-0902">Two-component regulatory system</keyword>
<dbReference type="InterPro" id="IPR003594">
    <property type="entry name" value="HATPase_dom"/>
</dbReference>
<dbReference type="STRING" id="1552.A7L45_01880"/>
<evidence type="ECO:0000256" key="6">
    <source>
        <dbReference type="ARBA" id="ARBA00022679"/>
    </source>
</evidence>
<dbReference type="SMART" id="SM00387">
    <property type="entry name" value="HATPase_c"/>
    <property type="match status" value="1"/>
</dbReference>
<dbReference type="PROSITE" id="PS50109">
    <property type="entry name" value="HIS_KIN"/>
    <property type="match status" value="1"/>
</dbReference>
<dbReference type="EC" id="2.7.13.3" evidence="3"/>
<evidence type="ECO:0000256" key="4">
    <source>
        <dbReference type="ARBA" id="ARBA00022475"/>
    </source>
</evidence>
<keyword evidence="17" id="KW-1185">Reference proteome</keyword>
<dbReference type="GO" id="GO:0005524">
    <property type="term" value="F:ATP binding"/>
    <property type="evidence" value="ECO:0007669"/>
    <property type="project" value="UniProtKB-KW"/>
</dbReference>
<dbReference type="SMART" id="SM00388">
    <property type="entry name" value="HisKA"/>
    <property type="match status" value="1"/>
</dbReference>
<feature type="transmembrane region" description="Helical" evidence="14">
    <location>
        <begin position="6"/>
        <end position="24"/>
    </location>
</feature>
<name>A0A1J0GD39_9CLOT</name>
<dbReference type="OrthoDB" id="9792991at2"/>
<keyword evidence="4" id="KW-1003">Cell membrane</keyword>
<evidence type="ECO:0000313" key="16">
    <source>
        <dbReference type="EMBL" id="APC38904.1"/>
    </source>
</evidence>
<evidence type="ECO:0000256" key="14">
    <source>
        <dbReference type="SAM" id="Phobius"/>
    </source>
</evidence>
<keyword evidence="7 14" id="KW-0812">Transmembrane</keyword>
<dbReference type="GO" id="GO:0005886">
    <property type="term" value="C:plasma membrane"/>
    <property type="evidence" value="ECO:0007669"/>
    <property type="project" value="UniProtKB-SubCell"/>
</dbReference>
<dbReference type="AlphaFoldDB" id="A0A1J0GD39"/>
<evidence type="ECO:0000259" key="15">
    <source>
        <dbReference type="PROSITE" id="PS50109"/>
    </source>
</evidence>
<evidence type="ECO:0000256" key="3">
    <source>
        <dbReference type="ARBA" id="ARBA00012438"/>
    </source>
</evidence>
<dbReference type="InterPro" id="IPR036097">
    <property type="entry name" value="HisK_dim/P_sf"/>
</dbReference>
<accession>A0A1J0GD39</accession>
<comment type="subcellular location">
    <subcellularLocation>
        <location evidence="2">Cell membrane</location>
        <topology evidence="2">Multi-pass membrane protein</topology>
    </subcellularLocation>
</comment>
<sequence>MLYIILAIIGGYFAFRYLSILYAFREITKDIREIQKDLTQNQILHLPIPNRDLEKVLCSFNYTLEGIRKERQNYEKREKGFQKQIENISHDLRTPLTVILGYLKLIKKTDKELNMDKELAEALEIIEHKAETMKILVAQFYDFSRLNAGDFGLTLNNVDISRTLKESLMGNYQILERSHLAIEVNIPEHPIWVMAEDSALVRIFLNLLQNAGRYADSFLRISMKEDDENVLISFINDTNMLSEDDIPHLFNRFYMQDSSRNQGGTGLGLTVAKLLAEEMGGILEVSIVDKESLNSEKYKFTICFKLCIKVIKK</sequence>
<dbReference type="SUPFAM" id="SSF55874">
    <property type="entry name" value="ATPase domain of HSP90 chaperone/DNA topoisomerase II/histidine kinase"/>
    <property type="match status" value="1"/>
</dbReference>
<dbReference type="PANTHER" id="PTHR45528">
    <property type="entry name" value="SENSOR HISTIDINE KINASE CPXA"/>
    <property type="match status" value="1"/>
</dbReference>
<evidence type="ECO:0000256" key="2">
    <source>
        <dbReference type="ARBA" id="ARBA00004651"/>
    </source>
</evidence>
<organism evidence="16 17">
    <name type="scientific">Clostridium estertheticum subsp. estertheticum</name>
    <dbReference type="NCBI Taxonomy" id="1552"/>
    <lineage>
        <taxon>Bacteria</taxon>
        <taxon>Bacillati</taxon>
        <taxon>Bacillota</taxon>
        <taxon>Clostridia</taxon>
        <taxon>Eubacteriales</taxon>
        <taxon>Clostridiaceae</taxon>
        <taxon>Clostridium</taxon>
    </lineage>
</organism>
<dbReference type="InterPro" id="IPR050398">
    <property type="entry name" value="HssS/ArlS-like"/>
</dbReference>
<dbReference type="InterPro" id="IPR036890">
    <property type="entry name" value="HATPase_C_sf"/>
</dbReference>
<keyword evidence="8" id="KW-0547">Nucleotide-binding</keyword>
<evidence type="ECO:0000256" key="11">
    <source>
        <dbReference type="ARBA" id="ARBA00022989"/>
    </source>
</evidence>
<dbReference type="Pfam" id="PF00512">
    <property type="entry name" value="HisKA"/>
    <property type="match status" value="1"/>
</dbReference>
<evidence type="ECO:0000256" key="7">
    <source>
        <dbReference type="ARBA" id="ARBA00022692"/>
    </source>
</evidence>
<dbReference type="Pfam" id="PF02518">
    <property type="entry name" value="HATPase_c"/>
    <property type="match status" value="1"/>
</dbReference>
<dbReference type="PANTHER" id="PTHR45528:SF1">
    <property type="entry name" value="SENSOR HISTIDINE KINASE CPXA"/>
    <property type="match status" value="1"/>
</dbReference>
<dbReference type="CDD" id="cd00082">
    <property type="entry name" value="HisKA"/>
    <property type="match status" value="1"/>
</dbReference>
<dbReference type="PRINTS" id="PR00344">
    <property type="entry name" value="BCTRLSENSOR"/>
</dbReference>
<evidence type="ECO:0000256" key="5">
    <source>
        <dbReference type="ARBA" id="ARBA00022553"/>
    </source>
</evidence>
<dbReference type="GO" id="GO:0000155">
    <property type="term" value="F:phosphorelay sensor kinase activity"/>
    <property type="evidence" value="ECO:0007669"/>
    <property type="project" value="InterPro"/>
</dbReference>
<evidence type="ECO:0000256" key="1">
    <source>
        <dbReference type="ARBA" id="ARBA00000085"/>
    </source>
</evidence>
<gene>
    <name evidence="16" type="ORF">A7L45_01880</name>
</gene>
<dbReference type="Proteomes" id="UP000182569">
    <property type="component" value="Chromosome"/>
</dbReference>
<dbReference type="Gene3D" id="3.30.565.10">
    <property type="entry name" value="Histidine kinase-like ATPase, C-terminal domain"/>
    <property type="match status" value="1"/>
</dbReference>
<dbReference type="KEGG" id="ceu:A7L45_01880"/>
<keyword evidence="9 16" id="KW-0418">Kinase</keyword>
<keyword evidence="5" id="KW-0597">Phosphoprotein</keyword>
<dbReference type="Gene3D" id="1.10.287.130">
    <property type="match status" value="1"/>
</dbReference>
<protein>
    <recommendedName>
        <fullName evidence="3">histidine kinase</fullName>
        <ecNumber evidence="3">2.7.13.3</ecNumber>
    </recommendedName>
</protein>
<dbReference type="InterPro" id="IPR004358">
    <property type="entry name" value="Sig_transdc_His_kin-like_C"/>
</dbReference>
<evidence type="ECO:0000256" key="13">
    <source>
        <dbReference type="ARBA" id="ARBA00023136"/>
    </source>
</evidence>
<dbReference type="RefSeq" id="WP_071611200.1">
    <property type="nucleotide sequence ID" value="NZ_CP015756.1"/>
</dbReference>
<evidence type="ECO:0000313" key="17">
    <source>
        <dbReference type="Proteomes" id="UP000182569"/>
    </source>
</evidence>
<dbReference type="InterPro" id="IPR005467">
    <property type="entry name" value="His_kinase_dom"/>
</dbReference>
<dbReference type="EMBL" id="CP015756">
    <property type="protein sequence ID" value="APC38904.1"/>
    <property type="molecule type" value="Genomic_DNA"/>
</dbReference>
<reference evidence="17" key="1">
    <citation type="journal article" date="2016" name="Front. Microbiol.">
        <title>Complete Genome Sequence of Clostridium estertheticum DSM 8809, a Microbe Identified in Spoiled Vacuum Packed Beef.</title>
        <authorList>
            <person name="Yu Z."/>
            <person name="Gunn L."/>
            <person name="Brennan E."/>
            <person name="Reid R."/>
            <person name="Wall P.G."/>
            <person name="Gaora O.P."/>
            <person name="Hurley D."/>
            <person name="Bolton D."/>
            <person name="Fanning S."/>
        </authorList>
    </citation>
    <scope>NUCLEOTIDE SEQUENCE [LARGE SCALE GENOMIC DNA]</scope>
    <source>
        <strain evidence="17">DSM 8809</strain>
    </source>
</reference>
<dbReference type="InterPro" id="IPR003661">
    <property type="entry name" value="HisK_dim/P_dom"/>
</dbReference>
<keyword evidence="13 14" id="KW-0472">Membrane</keyword>
<feature type="domain" description="Histidine kinase" evidence="15">
    <location>
        <begin position="87"/>
        <end position="285"/>
    </location>
</feature>